<sequence>MELKKINPLALSVVGGVSILAATYILFWVLFLCLDSPNAAREAINVLGSYFGGVATLWAAFIAAYLFNDWRVEKNYDLENQYLSNIVIGLRDIHAELLEMQDSSKQIKEVPSKIISYASYLNRSRFEIKPALNKLDADVLIYSRLLNDKDLLDLLENLKGYCYSFENQYNQLIHKYYRDYLNKLNDYFSSTQIVNIDYKDKTSYERVYLEDERRFLSSEIKEIKKFFNLHKSCNANGKKISIDFLELADCSVGAINNFQDACIKKLRPKNET</sequence>
<organism evidence="2">
    <name type="scientific">uncultured Caudovirales phage</name>
    <dbReference type="NCBI Taxonomy" id="2100421"/>
    <lineage>
        <taxon>Viruses</taxon>
        <taxon>Duplodnaviria</taxon>
        <taxon>Heunggongvirae</taxon>
        <taxon>Uroviricota</taxon>
        <taxon>Caudoviricetes</taxon>
        <taxon>Peduoviridae</taxon>
        <taxon>Maltschvirus</taxon>
        <taxon>Maltschvirus maltsch</taxon>
    </lineage>
</organism>
<gene>
    <name evidence="2" type="ORF">7AX4_36</name>
</gene>
<protein>
    <recommendedName>
        <fullName evidence="3">Phage abortive infection protein</fullName>
    </recommendedName>
</protein>
<keyword evidence="1" id="KW-0812">Transmembrane</keyword>
<dbReference type="EMBL" id="MF417894">
    <property type="protein sequence ID" value="ASN69675.1"/>
    <property type="molecule type" value="Genomic_DNA"/>
</dbReference>
<keyword evidence="1" id="KW-1133">Transmembrane helix</keyword>
<name>A0A2H4J3E6_9CAUD</name>
<keyword evidence="1" id="KW-0472">Membrane</keyword>
<accession>A0A2H4J3E6</accession>
<evidence type="ECO:0000256" key="1">
    <source>
        <dbReference type="SAM" id="Phobius"/>
    </source>
</evidence>
<evidence type="ECO:0008006" key="3">
    <source>
        <dbReference type="Google" id="ProtNLM"/>
    </source>
</evidence>
<feature type="transmembrane region" description="Helical" evidence="1">
    <location>
        <begin position="43"/>
        <end position="67"/>
    </location>
</feature>
<feature type="transmembrane region" description="Helical" evidence="1">
    <location>
        <begin position="9"/>
        <end position="31"/>
    </location>
</feature>
<reference evidence="2" key="1">
    <citation type="submission" date="2017-06" db="EMBL/GenBank/DDBJ databases">
        <title>Novel phages from South African skin metaviromes.</title>
        <authorList>
            <person name="van Zyl L.J."/>
            <person name="Abrahams Y."/>
            <person name="Stander E.A."/>
            <person name="Kirby B.M."/>
            <person name="Clavaud C."/>
            <person name="Farcet C."/>
            <person name="Breton L."/>
            <person name="Trindade M.I."/>
        </authorList>
    </citation>
    <scope>NUCLEOTIDE SEQUENCE</scope>
</reference>
<proteinExistence type="predicted"/>
<evidence type="ECO:0000313" key="2">
    <source>
        <dbReference type="EMBL" id="ASN69675.1"/>
    </source>
</evidence>